<keyword evidence="2" id="KW-0012">Acyltransferase</keyword>
<dbReference type="Gene3D" id="3.40.630.30">
    <property type="match status" value="1"/>
</dbReference>
<dbReference type="Pfam" id="PF13302">
    <property type="entry name" value="Acetyltransf_3"/>
    <property type="match status" value="1"/>
</dbReference>
<accession>A0ABR0SRD4</accession>
<name>A0ABR0SRD4_9HYPO</name>
<sequence length="207" mass="22485">MLPDRNLKSPSPPSAEPGTVLLDTERLILRRFMAFDAPSLAVAANHTSIFNNLRDRMPSPYTLADAEAYVNGLGERASVYPNHVGIFLKPNTLDNPSAESVLIGSVGIKPGDDVAYRSWELGYWVTPPAWGKGYATEAVGAFVRWIFVTWPSLNRIEAQAYGHNTGSAGVLTKCGFTKEGVKRGSVEKCGVILDEMLFGIVRSDLGL</sequence>
<dbReference type="InterPro" id="IPR051531">
    <property type="entry name" value="N-acetyltransferase"/>
</dbReference>
<keyword evidence="6" id="KW-1185">Reference proteome</keyword>
<comment type="caution">
    <text evidence="5">The sequence shown here is derived from an EMBL/GenBank/DDBJ whole genome shotgun (WGS) entry which is preliminary data.</text>
</comment>
<dbReference type="PROSITE" id="PS51186">
    <property type="entry name" value="GNAT"/>
    <property type="match status" value="1"/>
</dbReference>
<dbReference type="EMBL" id="JAVFKD010000010">
    <property type="protein sequence ID" value="KAK5994336.1"/>
    <property type="molecule type" value="Genomic_DNA"/>
</dbReference>
<dbReference type="InterPro" id="IPR000182">
    <property type="entry name" value="GNAT_dom"/>
</dbReference>
<evidence type="ECO:0000256" key="3">
    <source>
        <dbReference type="ARBA" id="ARBA00038502"/>
    </source>
</evidence>
<gene>
    <name evidence="5" type="ORF">PT974_04810</name>
</gene>
<evidence type="ECO:0000256" key="2">
    <source>
        <dbReference type="ARBA" id="ARBA00023315"/>
    </source>
</evidence>
<dbReference type="PANTHER" id="PTHR43792:SF8">
    <property type="entry name" value="[RIBOSOMAL PROTEIN US5]-ALANINE N-ACETYLTRANSFERASE"/>
    <property type="match status" value="1"/>
</dbReference>
<dbReference type="Proteomes" id="UP001338125">
    <property type="component" value="Unassembled WGS sequence"/>
</dbReference>
<organism evidence="5 6">
    <name type="scientific">Cladobotryum mycophilum</name>
    <dbReference type="NCBI Taxonomy" id="491253"/>
    <lineage>
        <taxon>Eukaryota</taxon>
        <taxon>Fungi</taxon>
        <taxon>Dikarya</taxon>
        <taxon>Ascomycota</taxon>
        <taxon>Pezizomycotina</taxon>
        <taxon>Sordariomycetes</taxon>
        <taxon>Hypocreomycetidae</taxon>
        <taxon>Hypocreales</taxon>
        <taxon>Hypocreaceae</taxon>
        <taxon>Cladobotryum</taxon>
    </lineage>
</organism>
<evidence type="ECO:0000313" key="6">
    <source>
        <dbReference type="Proteomes" id="UP001338125"/>
    </source>
</evidence>
<dbReference type="SUPFAM" id="SSF55729">
    <property type="entry name" value="Acyl-CoA N-acyltransferases (Nat)"/>
    <property type="match status" value="1"/>
</dbReference>
<dbReference type="InterPro" id="IPR016181">
    <property type="entry name" value="Acyl_CoA_acyltransferase"/>
</dbReference>
<proteinExistence type="inferred from homology"/>
<protein>
    <submittedName>
        <fullName evidence="5">N-acetyltransferase YoaA-like protein</fullName>
    </submittedName>
</protein>
<feature type="domain" description="N-acetyltransferase" evidence="4">
    <location>
        <begin position="99"/>
        <end position="199"/>
    </location>
</feature>
<dbReference type="PANTHER" id="PTHR43792">
    <property type="entry name" value="GNAT FAMILY, PUTATIVE (AFU_ORTHOLOGUE AFUA_3G00765)-RELATED-RELATED"/>
    <property type="match status" value="1"/>
</dbReference>
<evidence type="ECO:0000313" key="5">
    <source>
        <dbReference type="EMBL" id="KAK5994336.1"/>
    </source>
</evidence>
<reference evidence="5 6" key="1">
    <citation type="submission" date="2024-01" db="EMBL/GenBank/DDBJ databases">
        <title>Complete genome of Cladobotryum mycophilum ATHUM6906.</title>
        <authorList>
            <person name="Christinaki A.C."/>
            <person name="Myridakis A.I."/>
            <person name="Kouvelis V.N."/>
        </authorList>
    </citation>
    <scope>NUCLEOTIDE SEQUENCE [LARGE SCALE GENOMIC DNA]</scope>
    <source>
        <strain evidence="5 6">ATHUM6906</strain>
    </source>
</reference>
<evidence type="ECO:0000259" key="4">
    <source>
        <dbReference type="PROSITE" id="PS51186"/>
    </source>
</evidence>
<comment type="similarity">
    <text evidence="3">Belongs to the acetyltransferase family. RimJ subfamily.</text>
</comment>
<keyword evidence="1" id="KW-0808">Transferase</keyword>
<evidence type="ECO:0000256" key="1">
    <source>
        <dbReference type="ARBA" id="ARBA00022679"/>
    </source>
</evidence>